<keyword evidence="1" id="KW-0472">Membrane</keyword>
<evidence type="ECO:0008006" key="6">
    <source>
        <dbReference type="Google" id="ProtNLM"/>
    </source>
</evidence>
<protein>
    <recommendedName>
        <fullName evidence="6">Phage holin family protein</fullName>
    </recommendedName>
</protein>
<dbReference type="STRING" id="84135.GCA_001052115_00359"/>
<evidence type="ECO:0000313" key="2">
    <source>
        <dbReference type="EMBL" id="PMC52335.1"/>
    </source>
</evidence>
<evidence type="ECO:0000313" key="4">
    <source>
        <dbReference type="Proteomes" id="UP000235670"/>
    </source>
</evidence>
<evidence type="ECO:0000313" key="5">
    <source>
        <dbReference type="Proteomes" id="UP000427636"/>
    </source>
</evidence>
<dbReference type="Pfam" id="PF04020">
    <property type="entry name" value="Phage_holin_4_2"/>
    <property type="match status" value="1"/>
</dbReference>
<evidence type="ECO:0000256" key="1">
    <source>
        <dbReference type="SAM" id="Phobius"/>
    </source>
</evidence>
<feature type="transmembrane region" description="Helical" evidence="1">
    <location>
        <begin position="67"/>
        <end position="90"/>
    </location>
</feature>
<reference evidence="2 4" key="1">
    <citation type="submission" date="2017-09" db="EMBL/GenBank/DDBJ databases">
        <title>Bacterial strain isolated from the female urinary microbiota.</title>
        <authorList>
            <person name="Thomas-White K."/>
            <person name="Kumar N."/>
            <person name="Forster S."/>
            <person name="Putonti C."/>
            <person name="Lawley T."/>
            <person name="Wolfe A.J."/>
        </authorList>
    </citation>
    <scope>NUCLEOTIDE SEQUENCE [LARGE SCALE GENOMIC DNA]</scope>
    <source>
        <strain evidence="2 4">UMB0186</strain>
    </source>
</reference>
<dbReference type="PANTHER" id="PTHR37309:SF1">
    <property type="entry name" value="SLR0284 PROTEIN"/>
    <property type="match status" value="1"/>
</dbReference>
<sequence>MKNSKSLLWTFIKSTVVNCLIVIAFSGLFNGSLRIDKPIYGFYGALLLTILYMFIRPIILMVSIVPIIMTFGIFIVIINALLIMFVSYLLSPHFEVASFGSAFFLAIFISIFNALLNSNDRKIIIKKF</sequence>
<dbReference type="Proteomes" id="UP000427636">
    <property type="component" value="Chromosome"/>
</dbReference>
<feature type="transmembrane region" description="Helical" evidence="1">
    <location>
        <begin position="7"/>
        <end position="27"/>
    </location>
</feature>
<keyword evidence="1" id="KW-1133">Transmembrane helix</keyword>
<keyword evidence="5" id="KW-1185">Reference proteome</keyword>
<reference evidence="3 5" key="2">
    <citation type="submission" date="2019-11" db="EMBL/GenBank/DDBJ databases">
        <title>FDA dAtabase for Regulatory Grade micrObial Sequences (FDA-ARGOS): Supporting development and validation of Infectious Disease Dx tests.</title>
        <authorList>
            <person name="Turner S."/>
            <person name="Byrd R."/>
            <person name="Tallon L."/>
            <person name="Sadzewicz L."/>
            <person name="Vavikolanu K."/>
            <person name="Mehta A."/>
            <person name="Aluvathingal J."/>
            <person name="Nadendla S."/>
            <person name="Myers T."/>
            <person name="Yan Y."/>
            <person name="Sichtig H."/>
        </authorList>
    </citation>
    <scope>NUCLEOTIDE SEQUENCE [LARGE SCALE GENOMIC DNA]</scope>
    <source>
        <strain evidence="3 5">FDAARGOS_742</strain>
    </source>
</reference>
<dbReference type="InterPro" id="IPR007165">
    <property type="entry name" value="Phage_holin_4_2"/>
</dbReference>
<proteinExistence type="predicted"/>
<dbReference type="Proteomes" id="UP000235670">
    <property type="component" value="Unassembled WGS sequence"/>
</dbReference>
<feature type="transmembrane region" description="Helical" evidence="1">
    <location>
        <begin position="96"/>
        <end position="116"/>
    </location>
</feature>
<dbReference type="RefSeq" id="WP_006364869.1">
    <property type="nucleotide sequence ID" value="NZ_CAUTAO010000004.1"/>
</dbReference>
<dbReference type="EMBL" id="PNGT01000005">
    <property type="protein sequence ID" value="PMC52335.1"/>
    <property type="molecule type" value="Genomic_DNA"/>
</dbReference>
<feature type="transmembrane region" description="Helical" evidence="1">
    <location>
        <begin position="39"/>
        <end position="55"/>
    </location>
</feature>
<dbReference type="EMBL" id="CP046313">
    <property type="protein sequence ID" value="QGS08207.1"/>
    <property type="molecule type" value="Genomic_DNA"/>
</dbReference>
<accession>A0A2N6SEG5</accession>
<organism evidence="2 4">
    <name type="scientific">Gemella sanguinis</name>
    <dbReference type="NCBI Taxonomy" id="84135"/>
    <lineage>
        <taxon>Bacteria</taxon>
        <taxon>Bacillati</taxon>
        <taxon>Bacillota</taxon>
        <taxon>Bacilli</taxon>
        <taxon>Bacillales</taxon>
        <taxon>Gemellaceae</taxon>
        <taxon>Gemella</taxon>
    </lineage>
</organism>
<dbReference type="GeneID" id="84803193"/>
<dbReference type="AlphaFoldDB" id="A0A2N6SEG5"/>
<dbReference type="PANTHER" id="PTHR37309">
    <property type="entry name" value="SLR0284 PROTEIN"/>
    <property type="match status" value="1"/>
</dbReference>
<keyword evidence="1" id="KW-0812">Transmembrane</keyword>
<gene>
    <name evidence="2" type="ORF">CJ218_05725</name>
    <name evidence="3" type="ORF">FOC50_07995</name>
</gene>
<dbReference type="OrthoDB" id="2991421at2"/>
<evidence type="ECO:0000313" key="3">
    <source>
        <dbReference type="EMBL" id="QGS08207.1"/>
    </source>
</evidence>
<name>A0A2N6SEG5_9BACL</name>